<dbReference type="AlphaFoldDB" id="A0ABD1V952"/>
<name>A0ABD1V952_9LAMI</name>
<accession>A0ABD1V952</accession>
<gene>
    <name evidence="2" type="ORF">Adt_06744</name>
</gene>
<evidence type="ECO:0000313" key="3">
    <source>
        <dbReference type="Proteomes" id="UP001604336"/>
    </source>
</evidence>
<dbReference type="EMBL" id="JBFOLK010000002">
    <property type="protein sequence ID" value="KAL2533393.1"/>
    <property type="molecule type" value="Genomic_DNA"/>
</dbReference>
<evidence type="ECO:0000313" key="2">
    <source>
        <dbReference type="EMBL" id="KAL2533393.1"/>
    </source>
</evidence>
<organism evidence="2 3">
    <name type="scientific">Abeliophyllum distichum</name>
    <dbReference type="NCBI Taxonomy" id="126358"/>
    <lineage>
        <taxon>Eukaryota</taxon>
        <taxon>Viridiplantae</taxon>
        <taxon>Streptophyta</taxon>
        <taxon>Embryophyta</taxon>
        <taxon>Tracheophyta</taxon>
        <taxon>Spermatophyta</taxon>
        <taxon>Magnoliopsida</taxon>
        <taxon>eudicotyledons</taxon>
        <taxon>Gunneridae</taxon>
        <taxon>Pentapetalae</taxon>
        <taxon>asterids</taxon>
        <taxon>lamiids</taxon>
        <taxon>Lamiales</taxon>
        <taxon>Oleaceae</taxon>
        <taxon>Forsythieae</taxon>
        <taxon>Abeliophyllum</taxon>
    </lineage>
</organism>
<keyword evidence="3" id="KW-1185">Reference proteome</keyword>
<protein>
    <submittedName>
        <fullName evidence="2">Uncharacterized protein</fullName>
    </submittedName>
</protein>
<reference evidence="3" key="1">
    <citation type="submission" date="2024-07" db="EMBL/GenBank/DDBJ databases">
        <title>Two chromosome-level genome assemblies of Korean endemic species Abeliophyllum distichum and Forsythia ovata (Oleaceae).</title>
        <authorList>
            <person name="Jang H."/>
        </authorList>
    </citation>
    <scope>NUCLEOTIDE SEQUENCE [LARGE SCALE GENOMIC DNA]</scope>
</reference>
<comment type="caution">
    <text evidence="2">The sequence shown here is derived from an EMBL/GenBank/DDBJ whole genome shotgun (WGS) entry which is preliminary data.</text>
</comment>
<feature type="region of interest" description="Disordered" evidence="1">
    <location>
        <begin position="70"/>
        <end position="103"/>
    </location>
</feature>
<dbReference type="Proteomes" id="UP001604336">
    <property type="component" value="Unassembled WGS sequence"/>
</dbReference>
<feature type="compositionally biased region" description="Polar residues" evidence="1">
    <location>
        <begin position="7"/>
        <end position="21"/>
    </location>
</feature>
<feature type="compositionally biased region" description="Basic and acidic residues" evidence="1">
    <location>
        <begin position="70"/>
        <end position="81"/>
    </location>
</feature>
<sequence length="176" mass="19346">MPLSTIPHPSSEVQASGQATVPSPPPSSSNLLTDFALPKDKGKIIAEDAGEAAVQKRKTHVAVEGFMRDACKARQTEEGHRSSPPFDGEPEDAENSAVSAGQKNRVRISQCHDELSILVMEMLSAHPAIMAVSVYKYWIQSWEKAAEEATVRERLELAEMNLIREFVLAKELFGIF</sequence>
<feature type="region of interest" description="Disordered" evidence="1">
    <location>
        <begin position="1"/>
        <end position="34"/>
    </location>
</feature>
<proteinExistence type="predicted"/>
<evidence type="ECO:0000256" key="1">
    <source>
        <dbReference type="SAM" id="MobiDB-lite"/>
    </source>
</evidence>